<evidence type="ECO:0000313" key="2">
    <source>
        <dbReference type="EMBL" id="ODH36017.1"/>
    </source>
</evidence>
<dbReference type="AlphaFoldDB" id="A0A1D2JHL1"/>
<accession>A0A1D2JHL1</accession>
<protein>
    <submittedName>
        <fullName evidence="2">Uncharacterized protein</fullName>
    </submittedName>
</protein>
<feature type="compositionally biased region" description="Basic and acidic residues" evidence="1">
    <location>
        <begin position="8"/>
        <end position="20"/>
    </location>
</feature>
<evidence type="ECO:0000256" key="1">
    <source>
        <dbReference type="SAM" id="MobiDB-lite"/>
    </source>
</evidence>
<dbReference type="EMBL" id="LZYO01000092">
    <property type="protein sequence ID" value="ODH36017.1"/>
    <property type="molecule type" value="Genomic_DNA"/>
</dbReference>
<sequence>MQTSQPDPEPKPDCIERSDEMTNDTKVSLNSNSNVKPRIVKKSPEVEKGSVVRVQPLESHIPLKEPNCCVLSGSVHPVPQVISRMYKTNIEHQSSFEPRKRRCLIHSRRPIPALHFWCNKLLLFSLFASSECLYYERMHLRILRRLEDPKRPHSFLHLAREWYEAFDIITNMLSLIIAESELACAETMKIPESRQDKTEGSNEVGGQVLLVW</sequence>
<name>A0A1D2JHL1_PARBR</name>
<feature type="compositionally biased region" description="Polar residues" evidence="1">
    <location>
        <begin position="24"/>
        <end position="35"/>
    </location>
</feature>
<proteinExistence type="predicted"/>
<reference evidence="2 3" key="1">
    <citation type="submission" date="2016-06" db="EMBL/GenBank/DDBJ databases">
        <authorList>
            <person name="Kjaerup R.B."/>
            <person name="Dalgaard T.S."/>
            <person name="Juul-Madsen H.R."/>
        </authorList>
    </citation>
    <scope>NUCLEOTIDE SEQUENCE [LARGE SCALE GENOMIC DNA]</scope>
    <source>
        <strain evidence="2 3">Pb300</strain>
    </source>
</reference>
<feature type="region of interest" description="Disordered" evidence="1">
    <location>
        <begin position="1"/>
        <end position="36"/>
    </location>
</feature>
<organism evidence="2 3">
    <name type="scientific">Paracoccidioides brasiliensis</name>
    <dbReference type="NCBI Taxonomy" id="121759"/>
    <lineage>
        <taxon>Eukaryota</taxon>
        <taxon>Fungi</taxon>
        <taxon>Dikarya</taxon>
        <taxon>Ascomycota</taxon>
        <taxon>Pezizomycotina</taxon>
        <taxon>Eurotiomycetes</taxon>
        <taxon>Eurotiomycetidae</taxon>
        <taxon>Onygenales</taxon>
        <taxon>Ajellomycetaceae</taxon>
        <taxon>Paracoccidioides</taxon>
    </lineage>
</organism>
<gene>
    <name evidence="2" type="ORF">ACO22_02850</name>
</gene>
<dbReference type="Proteomes" id="UP000242814">
    <property type="component" value="Unassembled WGS sequence"/>
</dbReference>
<comment type="caution">
    <text evidence="2">The sequence shown here is derived from an EMBL/GenBank/DDBJ whole genome shotgun (WGS) entry which is preliminary data.</text>
</comment>
<evidence type="ECO:0000313" key="3">
    <source>
        <dbReference type="Proteomes" id="UP000242814"/>
    </source>
</evidence>